<dbReference type="InterPro" id="IPR018060">
    <property type="entry name" value="HTH_AraC"/>
</dbReference>
<protein>
    <submittedName>
        <fullName evidence="2">Helix-turn-helix domain-containing protein</fullName>
    </submittedName>
</protein>
<reference evidence="2 3" key="1">
    <citation type="submission" date="2024-01" db="EMBL/GenBank/DDBJ databases">
        <title>Pedobacter sp. nov., isolated from fresh soil.</title>
        <authorList>
            <person name="Le N.T.T."/>
        </authorList>
    </citation>
    <scope>NUCLEOTIDE SEQUENCE [LARGE SCALE GENOMIC DNA]</scope>
    <source>
        <strain evidence="2 3">KR3-3</strain>
    </source>
</reference>
<evidence type="ECO:0000313" key="2">
    <source>
        <dbReference type="EMBL" id="MEE1944216.1"/>
    </source>
</evidence>
<feature type="domain" description="HTH araC/xylS-type" evidence="1">
    <location>
        <begin position="157"/>
        <end position="235"/>
    </location>
</feature>
<dbReference type="InterPro" id="IPR046532">
    <property type="entry name" value="DUF6597"/>
</dbReference>
<proteinExistence type="predicted"/>
<evidence type="ECO:0000259" key="1">
    <source>
        <dbReference type="SMART" id="SM00342"/>
    </source>
</evidence>
<dbReference type="SMART" id="SM00342">
    <property type="entry name" value="HTH_ARAC"/>
    <property type="match status" value="1"/>
</dbReference>
<gene>
    <name evidence="2" type="ORF">VRU48_03790</name>
</gene>
<keyword evidence="3" id="KW-1185">Reference proteome</keyword>
<name>A0ABU7I4F8_9SPHI</name>
<sequence length="251" mass="28334">MIAGITYQAKKPDASLAHCIESFWLLANTTDEEKTVSIMPDGRIDLFFSKTATSPFHVVLLGLESGTSNAIIAPQTLTFAVSFKLLAAEYVLKHSVASLLDGGMRLPDDFWGMSVADLDDFEACCNRVSEKIKILLNKEPDPRKLALFNLIYNNNGDLLVHEMASKVHWTSRQINRYFNQWFGLSLKAYCNILRFRASFAQIKAGKFFPEQNFADQAHFIRTVKKYAGVAPKALNKNKNDRFIQFSTLPKK</sequence>
<organism evidence="2 3">
    <name type="scientific">Pedobacter albus</name>
    <dbReference type="NCBI Taxonomy" id="3113905"/>
    <lineage>
        <taxon>Bacteria</taxon>
        <taxon>Pseudomonadati</taxon>
        <taxon>Bacteroidota</taxon>
        <taxon>Sphingobacteriia</taxon>
        <taxon>Sphingobacteriales</taxon>
        <taxon>Sphingobacteriaceae</taxon>
        <taxon>Pedobacter</taxon>
    </lineage>
</organism>
<dbReference type="Pfam" id="PF20240">
    <property type="entry name" value="DUF6597"/>
    <property type="match status" value="1"/>
</dbReference>
<dbReference type="RefSeq" id="WP_330106591.1">
    <property type="nucleotide sequence ID" value="NZ_JAZDQT010000001.1"/>
</dbReference>
<accession>A0ABU7I4F8</accession>
<dbReference type="EMBL" id="JAZDQT010000001">
    <property type="protein sequence ID" value="MEE1944216.1"/>
    <property type="molecule type" value="Genomic_DNA"/>
</dbReference>
<dbReference type="Gene3D" id="1.10.10.60">
    <property type="entry name" value="Homeodomain-like"/>
    <property type="match status" value="1"/>
</dbReference>
<comment type="caution">
    <text evidence="2">The sequence shown here is derived from an EMBL/GenBank/DDBJ whole genome shotgun (WGS) entry which is preliminary data.</text>
</comment>
<evidence type="ECO:0000313" key="3">
    <source>
        <dbReference type="Proteomes" id="UP001336835"/>
    </source>
</evidence>
<dbReference type="Proteomes" id="UP001336835">
    <property type="component" value="Unassembled WGS sequence"/>
</dbReference>